<evidence type="ECO:0000256" key="6">
    <source>
        <dbReference type="ARBA" id="ARBA00022670"/>
    </source>
</evidence>
<dbReference type="InterPro" id="IPR050882">
    <property type="entry name" value="Prepilin_peptidase/N-MTase"/>
</dbReference>
<gene>
    <name evidence="22" type="ORF">EES38_04160</name>
</gene>
<dbReference type="FunFam" id="1.20.120.1220:FF:000001">
    <property type="entry name" value="Type 4 prepilin-like proteins leader peptide-processing enzyme"/>
    <property type="match status" value="1"/>
</dbReference>
<keyword evidence="6 18" id="KW-0645">Protease</keyword>
<keyword evidence="9 18" id="KW-0812">Transmembrane</keyword>
<dbReference type="EC" id="2.1.1.-" evidence="18"/>
<evidence type="ECO:0000256" key="13">
    <source>
        <dbReference type="ARBA" id="ARBA00023268"/>
    </source>
</evidence>
<feature type="transmembrane region" description="Helical" evidence="19">
    <location>
        <begin position="128"/>
        <end position="146"/>
    </location>
</feature>
<keyword evidence="5 18" id="KW-0489">Methyltransferase</keyword>
<dbReference type="PRINTS" id="PR00864">
    <property type="entry name" value="PREPILNPTASE"/>
</dbReference>
<dbReference type="EC" id="3.4.23.43" evidence="15 18"/>
<feature type="transmembrane region" description="Helical" evidence="19">
    <location>
        <begin position="158"/>
        <end position="176"/>
    </location>
</feature>
<keyword evidence="8" id="KW-0949">S-adenosyl-L-methionine</keyword>
<keyword evidence="11 19" id="KW-1133">Transmembrane helix</keyword>
<reference evidence="22 23" key="1">
    <citation type="submission" date="2018-11" db="EMBL/GenBank/DDBJ databases">
        <title>Vibrio LJC006 sp. nov., isolated from seawater during the bloom of the enteromorpha.</title>
        <authorList>
            <person name="Liang J."/>
        </authorList>
    </citation>
    <scope>NUCLEOTIDE SEQUENCE [LARGE SCALE GENOMIC DNA]</scope>
    <source>
        <strain evidence="22 23">LJC006</strain>
    </source>
</reference>
<evidence type="ECO:0000256" key="2">
    <source>
        <dbReference type="ARBA" id="ARBA00005801"/>
    </source>
</evidence>
<organism evidence="22 23">
    <name type="scientific">Vibrio viridaestus</name>
    <dbReference type="NCBI Taxonomy" id="2487322"/>
    <lineage>
        <taxon>Bacteria</taxon>
        <taxon>Pseudomonadati</taxon>
        <taxon>Pseudomonadota</taxon>
        <taxon>Gammaproteobacteria</taxon>
        <taxon>Vibrionales</taxon>
        <taxon>Vibrionaceae</taxon>
        <taxon>Vibrio</taxon>
    </lineage>
</organism>
<evidence type="ECO:0000256" key="3">
    <source>
        <dbReference type="ARBA" id="ARBA00022475"/>
    </source>
</evidence>
<dbReference type="OrthoDB" id="9789291at2"/>
<keyword evidence="12 19" id="KW-0472">Membrane</keyword>
<keyword evidence="4" id="KW-0997">Cell inner membrane</keyword>
<evidence type="ECO:0000256" key="4">
    <source>
        <dbReference type="ARBA" id="ARBA00022519"/>
    </source>
</evidence>
<evidence type="ECO:0000313" key="22">
    <source>
        <dbReference type="EMBL" id="RQW63809.1"/>
    </source>
</evidence>
<dbReference type="InterPro" id="IPR000045">
    <property type="entry name" value="Prepilin_IV_endopep_pep"/>
</dbReference>
<feature type="domain" description="Prepilin type IV endopeptidase peptidase" evidence="20">
    <location>
        <begin position="135"/>
        <end position="244"/>
    </location>
</feature>
<comment type="similarity">
    <text evidence="2 17">Belongs to the peptidase A24 family.</text>
</comment>
<evidence type="ECO:0000256" key="7">
    <source>
        <dbReference type="ARBA" id="ARBA00022679"/>
    </source>
</evidence>
<evidence type="ECO:0000256" key="5">
    <source>
        <dbReference type="ARBA" id="ARBA00022603"/>
    </source>
</evidence>
<sequence length="288" mass="32611">MEIFFLYPWLLLAFVAIFGLIIGSFLNVVIYRLPKMMESSWQREFSETFPEYKISLPDKSLTLSLPASHCPSCQHKLKPWHNIPLLSWLILKGRCSYCDAPISIRYPAIELISTLACLAAGYQFGASFYMFAVLFVTFFLICCAGIDFDTHLLPDSLTLPLMWLGILMSLIDISPVTLNDSIIGTIAGYVSLWSVYWIFKLITKKEGMGYGDFKLFAALGAWLGWQALPLVILISSFIGIIFGLIYLKNQHEQQGNMFPFGPCLAIAGWITLVWKSEIFGWYMSFLLG</sequence>
<evidence type="ECO:0000256" key="10">
    <source>
        <dbReference type="ARBA" id="ARBA00022801"/>
    </source>
</evidence>
<dbReference type="InterPro" id="IPR010627">
    <property type="entry name" value="Prepilin_pept_A24_N"/>
</dbReference>
<dbReference type="AlphaFoldDB" id="A0A3N9THY8"/>
<evidence type="ECO:0000313" key="23">
    <source>
        <dbReference type="Proteomes" id="UP000281112"/>
    </source>
</evidence>
<evidence type="ECO:0000259" key="21">
    <source>
        <dbReference type="Pfam" id="PF06750"/>
    </source>
</evidence>
<feature type="transmembrane region" description="Helical" evidence="19">
    <location>
        <begin position="257"/>
        <end position="274"/>
    </location>
</feature>
<comment type="caution">
    <text evidence="22">The sequence shown here is derived from an EMBL/GenBank/DDBJ whole genome shotgun (WGS) entry which is preliminary data.</text>
</comment>
<evidence type="ECO:0000256" key="8">
    <source>
        <dbReference type="ARBA" id="ARBA00022691"/>
    </source>
</evidence>
<evidence type="ECO:0000256" key="14">
    <source>
        <dbReference type="ARBA" id="ARBA00050401"/>
    </source>
</evidence>
<evidence type="ECO:0000256" key="11">
    <source>
        <dbReference type="ARBA" id="ARBA00022989"/>
    </source>
</evidence>
<protein>
    <recommendedName>
        <fullName evidence="16 18">Prepilin leader peptidase/N-methyltransferase</fullName>
        <ecNumber evidence="18">2.1.1.-</ecNumber>
        <ecNumber evidence="15 18">3.4.23.43</ecNumber>
    </recommendedName>
</protein>
<evidence type="ECO:0000256" key="1">
    <source>
        <dbReference type="ARBA" id="ARBA00004429"/>
    </source>
</evidence>
<keyword evidence="23" id="KW-1185">Reference proteome</keyword>
<evidence type="ECO:0000256" key="18">
    <source>
        <dbReference type="RuleBase" id="RU003794"/>
    </source>
</evidence>
<keyword evidence="10 18" id="KW-0378">Hydrolase</keyword>
<comment type="function">
    <text evidence="18">Plays an essential role in type IV pili and type II pseudopili formation by proteolytically removing the leader sequence from substrate proteins and subsequently monomethylating the alpha-amino group of the newly exposed N-terminal phenylalanine.</text>
</comment>
<feature type="transmembrane region" description="Helical" evidence="19">
    <location>
        <begin position="6"/>
        <end position="33"/>
    </location>
</feature>
<dbReference type="GO" id="GO:0004190">
    <property type="term" value="F:aspartic-type endopeptidase activity"/>
    <property type="evidence" value="ECO:0007669"/>
    <property type="project" value="UniProtKB-EC"/>
</dbReference>
<evidence type="ECO:0000256" key="15">
    <source>
        <dbReference type="ARBA" id="ARBA00067082"/>
    </source>
</evidence>
<dbReference type="GO" id="GO:0008168">
    <property type="term" value="F:methyltransferase activity"/>
    <property type="evidence" value="ECO:0007669"/>
    <property type="project" value="UniProtKB-KW"/>
</dbReference>
<dbReference type="GO" id="GO:0005886">
    <property type="term" value="C:plasma membrane"/>
    <property type="evidence" value="ECO:0007669"/>
    <property type="project" value="UniProtKB-SubCell"/>
</dbReference>
<dbReference type="PANTHER" id="PTHR30487:SF0">
    <property type="entry name" value="PREPILIN LEADER PEPTIDASE_N-METHYLTRANSFERASE-RELATED"/>
    <property type="match status" value="1"/>
</dbReference>
<dbReference type="Gene3D" id="1.20.120.1220">
    <property type="match status" value="1"/>
</dbReference>
<dbReference type="GO" id="GO:0032259">
    <property type="term" value="P:methylation"/>
    <property type="evidence" value="ECO:0007669"/>
    <property type="project" value="UniProtKB-KW"/>
</dbReference>
<dbReference type="Pfam" id="PF01478">
    <property type="entry name" value="Peptidase_A24"/>
    <property type="match status" value="1"/>
</dbReference>
<dbReference type="InterPro" id="IPR014032">
    <property type="entry name" value="Peptidase_A24A_bac"/>
</dbReference>
<proteinExistence type="inferred from homology"/>
<dbReference type="GO" id="GO:0006465">
    <property type="term" value="P:signal peptide processing"/>
    <property type="evidence" value="ECO:0007669"/>
    <property type="project" value="TreeGrafter"/>
</dbReference>
<evidence type="ECO:0000256" key="16">
    <source>
        <dbReference type="ARBA" id="ARBA00071870"/>
    </source>
</evidence>
<evidence type="ECO:0000256" key="19">
    <source>
        <dbReference type="SAM" id="Phobius"/>
    </source>
</evidence>
<comment type="catalytic activity">
    <reaction evidence="14 18">
        <text>Typically cleaves a -Gly-|-Phe- bond to release an N-terminal, basic peptide of 5-8 residues from type IV prepilin, and then N-methylates the new N-terminal amino group, the methyl donor being S-adenosyl-L-methionine.</text>
        <dbReference type="EC" id="3.4.23.43"/>
    </reaction>
</comment>
<dbReference type="EMBL" id="RJVQ01000002">
    <property type="protein sequence ID" value="RQW63809.1"/>
    <property type="molecule type" value="Genomic_DNA"/>
</dbReference>
<feature type="transmembrane region" description="Helical" evidence="19">
    <location>
        <begin position="215"/>
        <end position="245"/>
    </location>
</feature>
<keyword evidence="7 18" id="KW-0808">Transferase</keyword>
<feature type="transmembrane region" description="Helical" evidence="19">
    <location>
        <begin position="182"/>
        <end position="203"/>
    </location>
</feature>
<name>A0A3N9THY8_9VIBR</name>
<keyword evidence="13 18" id="KW-0511">Multifunctional enzyme</keyword>
<feature type="domain" description="Prepilin peptidase A24 N-terminal" evidence="21">
    <location>
        <begin position="17"/>
        <end position="124"/>
    </location>
</feature>
<dbReference type="Proteomes" id="UP000281112">
    <property type="component" value="Unassembled WGS sequence"/>
</dbReference>
<evidence type="ECO:0000256" key="12">
    <source>
        <dbReference type="ARBA" id="ARBA00023136"/>
    </source>
</evidence>
<dbReference type="Pfam" id="PF06750">
    <property type="entry name" value="A24_N_bact"/>
    <property type="match status" value="1"/>
</dbReference>
<comment type="subcellular location">
    <subcellularLocation>
        <location evidence="1">Cell inner membrane</location>
        <topology evidence="1">Multi-pass membrane protein</topology>
    </subcellularLocation>
    <subcellularLocation>
        <location evidence="18">Cell membrane</location>
        <topology evidence="18">Multi-pass membrane protein</topology>
    </subcellularLocation>
</comment>
<evidence type="ECO:0000259" key="20">
    <source>
        <dbReference type="Pfam" id="PF01478"/>
    </source>
</evidence>
<dbReference type="RefSeq" id="WP_124935929.1">
    <property type="nucleotide sequence ID" value="NZ_RJVQ01000002.1"/>
</dbReference>
<dbReference type="PANTHER" id="PTHR30487">
    <property type="entry name" value="TYPE 4 PREPILIN-LIKE PROTEINS LEADER PEPTIDE-PROCESSING ENZYME"/>
    <property type="match status" value="1"/>
</dbReference>
<accession>A0A3N9THY8</accession>
<keyword evidence="3" id="KW-1003">Cell membrane</keyword>
<evidence type="ECO:0000256" key="9">
    <source>
        <dbReference type="ARBA" id="ARBA00022692"/>
    </source>
</evidence>
<evidence type="ECO:0000256" key="17">
    <source>
        <dbReference type="RuleBase" id="RU003793"/>
    </source>
</evidence>